<organism evidence="1 2">
    <name type="scientific">Kalanchoe fedtschenkoi</name>
    <name type="common">Lavender scallops</name>
    <name type="synonym">South American air plant</name>
    <dbReference type="NCBI Taxonomy" id="63787"/>
    <lineage>
        <taxon>Eukaryota</taxon>
        <taxon>Viridiplantae</taxon>
        <taxon>Streptophyta</taxon>
        <taxon>Embryophyta</taxon>
        <taxon>Tracheophyta</taxon>
        <taxon>Spermatophyta</taxon>
        <taxon>Magnoliopsida</taxon>
        <taxon>eudicotyledons</taxon>
        <taxon>Gunneridae</taxon>
        <taxon>Pentapetalae</taxon>
        <taxon>Saxifragales</taxon>
        <taxon>Crassulaceae</taxon>
        <taxon>Kalanchoe</taxon>
    </lineage>
</organism>
<name>A0A7N0UHA0_KALFE</name>
<protein>
    <submittedName>
        <fullName evidence="1">Uncharacterized protein</fullName>
    </submittedName>
</protein>
<accession>A0A7N0UHA0</accession>
<proteinExistence type="predicted"/>
<dbReference type="PANTHER" id="PTHR33699:SF2">
    <property type="entry name" value="PATHOGENIC TYPE III EFFECTOR AVIRULENCE FACTOR AVR AVRRPT-CLEAVAGE: CLEAVAGE SITE PROTEIN-RELATED"/>
    <property type="match status" value="1"/>
</dbReference>
<dbReference type="OMA" id="YYKRHHV"/>
<evidence type="ECO:0000313" key="2">
    <source>
        <dbReference type="Proteomes" id="UP000594263"/>
    </source>
</evidence>
<dbReference type="Proteomes" id="UP000594263">
    <property type="component" value="Unplaced"/>
</dbReference>
<keyword evidence="2" id="KW-1185">Reference proteome</keyword>
<dbReference type="Gramene" id="Kaladp0068s0061.1.v1.1">
    <property type="protein sequence ID" value="Kaladp0068s0061.1.v1.1"/>
    <property type="gene ID" value="Kaladp0068s0061.v1.1"/>
</dbReference>
<evidence type="ECO:0000313" key="1">
    <source>
        <dbReference type="EnsemblPlants" id="Kaladp0068s0061.1.v1.1"/>
    </source>
</evidence>
<dbReference type="PANTHER" id="PTHR33699">
    <property type="entry name" value="EXPRESSED PROTEIN"/>
    <property type="match status" value="1"/>
</dbReference>
<dbReference type="EnsemblPlants" id="Kaladp0068s0061.1.v1.1">
    <property type="protein sequence ID" value="Kaladp0068s0061.1.v1.1"/>
    <property type="gene ID" value="Kaladp0068s0061.v1.1"/>
</dbReference>
<dbReference type="AlphaFoldDB" id="A0A7N0UHA0"/>
<reference evidence="1" key="1">
    <citation type="submission" date="2021-01" db="UniProtKB">
        <authorList>
            <consortium name="EnsemblPlants"/>
        </authorList>
    </citation>
    <scope>IDENTIFICATION</scope>
</reference>
<sequence>MEDYVTMRSRVPAFGSWDSREYLPFTECFESARQAGLLRYTTYLDEEDDEDEGDHSGDLYVTGDLYQNDVVTPAVIVVPRSRPQSRRSAADAKQFEKQSGLEAADQRIAPLPVRVAKPVDEDLYQISPELLRHNVKKKRGLGFFVSCCLVPTCFM</sequence>